<sequence>MPPPEEVNPENIVTSSRRKTKVDYAALDYMSDEELRLSDEDANGQTHPINEDEGRGRKKNKSHAKAALALQAQGNTGPIGFVEKGYMYEASIRDLYTFEPVYEPDGSPSIERIVGRRPVRDDIRGIMEEGGEGEVGKNKRREQMMIARKAAMEMVRGERNGVAGASAVIEYEYLIKFKNQSYLHAKWMKVGDISSAGKQAKTMINRWHKKLVGGKEDPDQLEDPTIELGWVEAERVIGKKIRDEWIEMTEAEMKEYEAAEAAEEDAEGEDEEGDDKEDEGEKRPRTAFTFYQVLNAEEGSEEKWEAMEEGEKRVYQKLNEEESNLYEFHVTLHEKAMSNNTSTWQPVRRCQAVLDRICLEGFSDIFRDPVDTDYFTDYLDLIATPMDLRTVREKLDQNKYKLPEDFARDLRKIWKNCKAKCGMSALKPKLTVAPEGIWHCPRCRNLDVARLPSKAAEAAVKRRAEAKEIPLKAVPTLYYLVKWKGLGYVDCSWEKKCDLENDAGKAAIEAFAKEAEEAPKDLVMDKELGNVKELAADLAVRSAMDDIVNIVSRCPADTWAHAKGRTFSTGLKWDSDDKANENDKYKDLNVGEYEIVVPASPHGVGMTFKLCNLCWPVVTSFEGKSKQTGLPIESLAKYKDTVKVGDVIIGVNGRSMIGKDASSVKNIIEHEERKRGNNYLYMRFLRMSSTTKNVYFTSFSYFGKSMKDDVIAKLNEERVNILDASDHIFGEYGKIIEEWEEVEEEKGDGDENSQKGSQKEPVDSDEEDFEIDEDLLEREDRSDYKKKTAMQKAESEKKRKAREAQEARELKKKQKEEKIKARNDRVPRSKGDKDEPLVLMGLPSTLMATYNHQRRSIFDMVGVDVGESSDDESPEERRDWFMGGTGVFSEAVHRDGWKEDPSEDAIPVKTKNHQFLEALPKHVNSMAMTYTEPPDPKVWTNYPLEEIKDVTTPARILTGALERKAEQEGQRRAVEQIDKDSWKVIKIWTSIAQASITLGIPATRIKNIAEGLLKEEVNGGDQMDVEKKEEEGEKKEEEGEKKEGEGEKKEGKEQGTAGGFVWRYGKMSDFDDDDEEMAAWVTKLYNHENPRAYKNNNALRDYQVDGVNWLSSGWYQKRGSILADEMGLGKTVQIVCYLEHLWRVEKCPGPFLVVIPLSTVAHWKRELAGWTDMKYCIYHDRQREWRDVMREYEWYYEDRPKTFDFLKFNVLVTTYDTLIADFDIIGEIPFRSTIVDEAHRLRNQKGKLLEVMKDLHDRAEQEYDFQHRILITGTPLQNNMDELWTLLNFVDPDVFDNQYDFDYAYGNLTDAKAVSELQELISPYMLRRVKEDVAKDIPRKEETVIDVELTSTQRLYYRAIFENNHSFLTAKTGAKTQKLQNVQMELRKCCNHPFLLEGGEGMVVQQEEPQGDDQGLVASSGKMVLLDKLLPKLKKEGHKVLIFSQMVRMLDVIADYCNYRAFEYEILDGRISGSERQKSIDRYNQDADSFIFLLSTRAGGVGINLTAADTVIIFDSDWNPQNDVQAQARCHRIGQTKDVMIYRLITARSFEQEMFDRASKKLGLEQAVLGTFQAEDNDGMPTASEMEKLLKQGAYAMMSGGDGDDDATKSFEKDDIDTILSRRTRTRVVEGAKNSSWLNKTGHAVNRQSFGGKMNQIDIDDPEFWNKVMPGFCNVDILTRKLKDMEKEMRVEKVEREKKIKEEQEAALRNSRSDEMNKEIEKEKEEEVEKLKRMKKRSGRADSSDEEDEEGNVIDTRTQKVKDEATAFVTDTRKVVKDLIAQIELGRINNDEMEAANNLLITASQKRKLFTEIQRETCRQLLMEMQGDRRRKRPQEEGRGGRGGGRRGGGRRKVRKFGDDDDDGWGEDEGYGESKKSRKVKGEFMSRQEAISMYGAGWAEGISDEDKLNLDWPDINKDINTAIIKRVMNMLMDEDRIINRGGFSQQIGESEGKVKRLSYSSIAENIVTYKRPYELQKDLRIMYNNLIETHGASSDEMKELRRQMLKAVDFFKEACNDSGLFLGPTGRPIEVFTDSEGDEDAFDSDDDEFVDDEPIRRRGGGGGATRMVRCRECNACNSEDCGKCSACKDKVKFGGPGRLKQCCKRRICKNKRPGQGRKPKGEGVGRGNGRRKARSLAYTTPIPASEEDGEGGVRVETPVEPKTPKKRTLVSSGLIDSVVFAVDAKRPKAEQALLVGAVIRGPEDSKMFDLIKLVGEQNKTSLDFDAITEWTQGIGRWILPEALKDVPGAFEEVTLIVVEKLKAKDKEKKFFKPNTSLKWVETMDNPMGSLEQVVDKLKAGGYMGATVAEKIGSVHDDLMVMLANCILFHDEPKETELVEEACKLYLALPAIFASAILSRMGEHPPREVTDVITGLDGRLNEFGEYEKLGRIVCAGGEGKGGEDGGKVGEAFWEGRVRGIVVGVG</sequence>
<feature type="compositionally biased region" description="Basic and acidic residues" evidence="12">
    <location>
        <begin position="2151"/>
        <end position="2163"/>
    </location>
</feature>
<proteinExistence type="predicted"/>
<keyword evidence="19" id="KW-1185">Reference proteome</keyword>
<name>A0A9W7AA20_9STRA</name>
<dbReference type="SMART" id="SM00298">
    <property type="entry name" value="CHROMO"/>
    <property type="match status" value="2"/>
</dbReference>
<keyword evidence="2" id="KW-0479">Metal-binding</keyword>
<organism evidence="18 19">
    <name type="scientific">Triparma retinervis</name>
    <dbReference type="NCBI Taxonomy" id="2557542"/>
    <lineage>
        <taxon>Eukaryota</taxon>
        <taxon>Sar</taxon>
        <taxon>Stramenopiles</taxon>
        <taxon>Ochrophyta</taxon>
        <taxon>Bolidophyceae</taxon>
        <taxon>Parmales</taxon>
        <taxon>Triparmaceae</taxon>
        <taxon>Triparma</taxon>
    </lineage>
</organism>
<dbReference type="Gene3D" id="3.40.50.10810">
    <property type="entry name" value="Tandem AAA-ATPase domain"/>
    <property type="match status" value="1"/>
</dbReference>
<feature type="region of interest" description="Disordered" evidence="12">
    <location>
        <begin position="742"/>
        <end position="837"/>
    </location>
</feature>
<dbReference type="OrthoDB" id="5857104at2759"/>
<evidence type="ECO:0000259" key="14">
    <source>
        <dbReference type="PROSITE" id="PS50014"/>
    </source>
</evidence>
<feature type="compositionally biased region" description="Acidic residues" evidence="12">
    <location>
        <begin position="2036"/>
        <end position="2052"/>
    </location>
</feature>
<dbReference type="Pfam" id="PF00271">
    <property type="entry name" value="Helicase_C"/>
    <property type="match status" value="1"/>
</dbReference>
<dbReference type="Gene3D" id="3.40.50.300">
    <property type="entry name" value="P-loop containing nucleotide triphosphate hydrolases"/>
    <property type="match status" value="1"/>
</dbReference>
<dbReference type="PROSITE" id="PS51192">
    <property type="entry name" value="HELICASE_ATP_BIND_1"/>
    <property type="match status" value="1"/>
</dbReference>
<feature type="domain" description="CXXC-type" evidence="15">
    <location>
        <begin position="2063"/>
        <end position="2109"/>
    </location>
</feature>
<feature type="region of interest" description="Disordered" evidence="12">
    <location>
        <begin position="2112"/>
        <end position="2164"/>
    </location>
</feature>
<feature type="compositionally biased region" description="Basic residues" evidence="12">
    <location>
        <begin position="1844"/>
        <end position="1855"/>
    </location>
</feature>
<dbReference type="PROSITE" id="PS51058">
    <property type="entry name" value="ZF_CXXC"/>
    <property type="match status" value="1"/>
</dbReference>
<dbReference type="SUPFAM" id="SSF47370">
    <property type="entry name" value="Bromodomain"/>
    <property type="match status" value="1"/>
</dbReference>
<feature type="compositionally biased region" description="Acidic residues" evidence="12">
    <location>
        <begin position="1859"/>
        <end position="1871"/>
    </location>
</feature>
<dbReference type="Proteomes" id="UP001165082">
    <property type="component" value="Unassembled WGS sequence"/>
</dbReference>
<dbReference type="GO" id="GO:0140658">
    <property type="term" value="F:ATP-dependent chromatin remodeler activity"/>
    <property type="evidence" value="ECO:0007669"/>
    <property type="project" value="TreeGrafter"/>
</dbReference>
<dbReference type="SUPFAM" id="SSF52540">
    <property type="entry name" value="P-loop containing nucleoside triphosphate hydrolases"/>
    <property type="match status" value="2"/>
</dbReference>
<keyword evidence="8" id="KW-0067">ATP-binding</keyword>
<evidence type="ECO:0000259" key="13">
    <source>
        <dbReference type="PROSITE" id="PS50013"/>
    </source>
</evidence>
<dbReference type="GO" id="GO:0003677">
    <property type="term" value="F:DNA binding"/>
    <property type="evidence" value="ECO:0007669"/>
    <property type="project" value="InterPro"/>
</dbReference>
<keyword evidence="7" id="KW-0862">Zinc</keyword>
<dbReference type="SMART" id="SM00297">
    <property type="entry name" value="BROMO"/>
    <property type="match status" value="1"/>
</dbReference>
<feature type="compositionally biased region" description="Basic and acidic residues" evidence="12">
    <location>
        <begin position="1696"/>
        <end position="1731"/>
    </location>
</feature>
<evidence type="ECO:0000256" key="6">
    <source>
        <dbReference type="ARBA" id="ARBA00022801"/>
    </source>
</evidence>
<feature type="non-terminal residue" evidence="18">
    <location>
        <position position="2424"/>
    </location>
</feature>
<keyword evidence="4" id="KW-0547">Nucleotide-binding</keyword>
<evidence type="ECO:0000256" key="9">
    <source>
        <dbReference type="ARBA" id="ARBA00023117"/>
    </source>
</evidence>
<feature type="region of interest" description="Disordered" evidence="12">
    <location>
        <begin position="35"/>
        <end position="63"/>
    </location>
</feature>
<dbReference type="GO" id="GO:0000785">
    <property type="term" value="C:chromatin"/>
    <property type="evidence" value="ECO:0007669"/>
    <property type="project" value="TreeGrafter"/>
</dbReference>
<comment type="caution">
    <text evidence="18">The sequence shown here is derived from an EMBL/GenBank/DDBJ whole genome shotgun (WGS) entry which is preliminary data.</text>
</comment>
<protein>
    <submittedName>
        <fullName evidence="18">Uncharacterized protein</fullName>
    </submittedName>
</protein>
<evidence type="ECO:0000259" key="17">
    <source>
        <dbReference type="PROSITE" id="PS51194"/>
    </source>
</evidence>
<feature type="domain" description="Helicase C-terminal" evidence="17">
    <location>
        <begin position="1425"/>
        <end position="1575"/>
    </location>
</feature>
<evidence type="ECO:0000256" key="7">
    <source>
        <dbReference type="ARBA" id="ARBA00022833"/>
    </source>
</evidence>
<dbReference type="PANTHER" id="PTHR45623:SF11">
    <property type="entry name" value="KISMET, ISOFORM C"/>
    <property type="match status" value="1"/>
</dbReference>
<feature type="compositionally biased region" description="Basic and acidic residues" evidence="12">
    <location>
        <begin position="1024"/>
        <end position="1053"/>
    </location>
</feature>
<dbReference type="Gene3D" id="1.20.920.10">
    <property type="entry name" value="Bromodomain-like"/>
    <property type="match status" value="1"/>
</dbReference>
<keyword evidence="3" id="KW-0677">Repeat</keyword>
<dbReference type="InterPro" id="IPR001487">
    <property type="entry name" value="Bromodomain"/>
</dbReference>
<dbReference type="InterPro" id="IPR001650">
    <property type="entry name" value="Helicase_C-like"/>
</dbReference>
<dbReference type="GO" id="GO:0003682">
    <property type="term" value="F:chromatin binding"/>
    <property type="evidence" value="ECO:0007669"/>
    <property type="project" value="TreeGrafter"/>
</dbReference>
<dbReference type="PROSITE" id="PS50014">
    <property type="entry name" value="BROMODOMAIN_2"/>
    <property type="match status" value="1"/>
</dbReference>
<dbReference type="CDD" id="cd18793">
    <property type="entry name" value="SF2_C_SNF"/>
    <property type="match status" value="1"/>
</dbReference>
<evidence type="ECO:0000259" key="15">
    <source>
        <dbReference type="PROSITE" id="PS51058"/>
    </source>
</evidence>
<feature type="compositionally biased region" description="Acidic residues" evidence="12">
    <location>
        <begin position="258"/>
        <end position="278"/>
    </location>
</feature>
<dbReference type="InterPro" id="IPR023780">
    <property type="entry name" value="Chromo_domain"/>
</dbReference>
<evidence type="ECO:0000259" key="16">
    <source>
        <dbReference type="PROSITE" id="PS51192"/>
    </source>
</evidence>
<dbReference type="CDD" id="cd04369">
    <property type="entry name" value="Bromodomain"/>
    <property type="match status" value="1"/>
</dbReference>
<dbReference type="InterPro" id="IPR000330">
    <property type="entry name" value="SNF2_N"/>
</dbReference>
<evidence type="ECO:0000256" key="3">
    <source>
        <dbReference type="ARBA" id="ARBA00022737"/>
    </source>
</evidence>
<dbReference type="EMBL" id="BRXZ01001331">
    <property type="protein sequence ID" value="GMH68487.1"/>
    <property type="molecule type" value="Genomic_DNA"/>
</dbReference>
<feature type="compositionally biased region" description="Basic and acidic residues" evidence="12">
    <location>
        <begin position="793"/>
        <end position="836"/>
    </location>
</feature>
<dbReference type="PANTHER" id="PTHR45623">
    <property type="entry name" value="CHROMODOMAIN-HELICASE-DNA-BINDING PROTEIN 3-RELATED-RELATED"/>
    <property type="match status" value="1"/>
</dbReference>
<dbReference type="InterPro" id="IPR002857">
    <property type="entry name" value="Znf_CXXC"/>
</dbReference>
<dbReference type="Gene3D" id="2.40.50.40">
    <property type="match status" value="1"/>
</dbReference>
<evidence type="ECO:0000313" key="18">
    <source>
        <dbReference type="EMBL" id="GMH68487.1"/>
    </source>
</evidence>
<reference evidence="18" key="1">
    <citation type="submission" date="2022-07" db="EMBL/GenBank/DDBJ databases">
        <title>Genome analysis of Parmales, a sister group of diatoms, reveals the evolutionary specialization of diatoms from phago-mixotrophs to photoautotrophs.</title>
        <authorList>
            <person name="Ban H."/>
            <person name="Sato S."/>
            <person name="Yoshikawa S."/>
            <person name="Kazumasa Y."/>
            <person name="Nakamura Y."/>
            <person name="Ichinomiya M."/>
            <person name="Saitoh K."/>
            <person name="Sato N."/>
            <person name="Blanc-Mathieu R."/>
            <person name="Endo H."/>
            <person name="Kuwata A."/>
            <person name="Ogata H."/>
        </authorList>
    </citation>
    <scope>NUCLEOTIDE SEQUENCE</scope>
</reference>
<dbReference type="InterPro" id="IPR036427">
    <property type="entry name" value="Bromodomain-like_sf"/>
</dbReference>
<keyword evidence="10" id="KW-0539">Nucleus</keyword>
<dbReference type="InterPro" id="IPR038718">
    <property type="entry name" value="SNF2-like_sf"/>
</dbReference>
<dbReference type="GO" id="GO:0005634">
    <property type="term" value="C:nucleus"/>
    <property type="evidence" value="ECO:0007669"/>
    <property type="project" value="UniProtKB-SubCell"/>
</dbReference>
<dbReference type="GO" id="GO:0042393">
    <property type="term" value="F:histone binding"/>
    <property type="evidence" value="ECO:0007669"/>
    <property type="project" value="TreeGrafter"/>
</dbReference>
<comment type="subcellular location">
    <subcellularLocation>
        <location evidence="1">Nucleus</location>
    </subcellularLocation>
</comment>
<dbReference type="Pfam" id="PF02008">
    <property type="entry name" value="zf-CXXC"/>
    <property type="match status" value="1"/>
</dbReference>
<dbReference type="InterPro" id="IPR000953">
    <property type="entry name" value="Chromo/chromo_shadow_dom"/>
</dbReference>
<dbReference type="InterPro" id="IPR049730">
    <property type="entry name" value="SNF2/RAD54-like_C"/>
</dbReference>
<dbReference type="Pfam" id="PF00176">
    <property type="entry name" value="SNF2-rel_dom"/>
    <property type="match status" value="1"/>
</dbReference>
<evidence type="ECO:0000256" key="10">
    <source>
        <dbReference type="ARBA" id="ARBA00023242"/>
    </source>
</evidence>
<accession>A0A9W7AA20</accession>
<dbReference type="SMART" id="SM00490">
    <property type="entry name" value="HELICc"/>
    <property type="match status" value="1"/>
</dbReference>
<keyword evidence="6" id="KW-0378">Hydrolase</keyword>
<dbReference type="InterPro" id="IPR027417">
    <property type="entry name" value="P-loop_NTPase"/>
</dbReference>
<feature type="domain" description="Bromo" evidence="14">
    <location>
        <begin position="358"/>
        <end position="417"/>
    </location>
</feature>
<feature type="compositionally biased region" description="Acidic residues" evidence="12">
    <location>
        <begin position="763"/>
        <end position="777"/>
    </location>
</feature>
<feature type="domain" description="Helicase ATP-binding" evidence="16">
    <location>
        <begin position="1111"/>
        <end position="1293"/>
    </location>
</feature>
<feature type="region of interest" description="Disordered" evidence="12">
    <location>
        <begin position="2036"/>
        <end position="2061"/>
    </location>
</feature>
<keyword evidence="9 11" id="KW-0103">Bromodomain</keyword>
<dbReference type="PROSITE" id="PS51194">
    <property type="entry name" value="HELICASE_CTER"/>
    <property type="match status" value="1"/>
</dbReference>
<gene>
    <name evidence="18" type="ORF">TrRE_jg12733</name>
</gene>
<evidence type="ECO:0000256" key="1">
    <source>
        <dbReference type="ARBA" id="ARBA00004123"/>
    </source>
</evidence>
<keyword evidence="5" id="KW-0863">Zinc-finger</keyword>
<dbReference type="PROSITE" id="PS50013">
    <property type="entry name" value="CHROMO_2"/>
    <property type="match status" value="1"/>
</dbReference>
<feature type="region of interest" description="Disordered" evidence="12">
    <location>
        <begin position="1823"/>
        <end position="1880"/>
    </location>
</feature>
<evidence type="ECO:0000256" key="5">
    <source>
        <dbReference type="ARBA" id="ARBA00022771"/>
    </source>
</evidence>
<dbReference type="GO" id="GO:0005524">
    <property type="term" value="F:ATP binding"/>
    <property type="evidence" value="ECO:0007669"/>
    <property type="project" value="UniProtKB-KW"/>
</dbReference>
<dbReference type="SUPFAM" id="SSF54160">
    <property type="entry name" value="Chromo domain-like"/>
    <property type="match status" value="2"/>
</dbReference>
<evidence type="ECO:0000256" key="2">
    <source>
        <dbReference type="ARBA" id="ARBA00022723"/>
    </source>
</evidence>
<dbReference type="Pfam" id="PF00439">
    <property type="entry name" value="Bromodomain"/>
    <property type="match status" value="1"/>
</dbReference>
<evidence type="ECO:0000256" key="12">
    <source>
        <dbReference type="SAM" id="MobiDB-lite"/>
    </source>
</evidence>
<dbReference type="InterPro" id="IPR016197">
    <property type="entry name" value="Chromo-like_dom_sf"/>
</dbReference>
<feature type="compositionally biased region" description="Acidic residues" evidence="12">
    <location>
        <begin position="742"/>
        <end position="751"/>
    </location>
</feature>
<feature type="domain" description="Chromo" evidence="13">
    <location>
        <begin position="454"/>
        <end position="523"/>
    </location>
</feature>
<dbReference type="InterPro" id="IPR014001">
    <property type="entry name" value="Helicase_ATP-bd"/>
</dbReference>
<evidence type="ECO:0000313" key="19">
    <source>
        <dbReference type="Proteomes" id="UP001165082"/>
    </source>
</evidence>
<dbReference type="GO" id="GO:0016887">
    <property type="term" value="F:ATP hydrolysis activity"/>
    <property type="evidence" value="ECO:0007669"/>
    <property type="project" value="TreeGrafter"/>
</dbReference>
<feature type="region of interest" description="Disordered" evidence="12">
    <location>
        <begin position="256"/>
        <end position="284"/>
    </location>
</feature>
<evidence type="ECO:0000256" key="4">
    <source>
        <dbReference type="ARBA" id="ARBA00022741"/>
    </source>
</evidence>
<feature type="region of interest" description="Disordered" evidence="12">
    <location>
        <begin position="1017"/>
        <end position="1055"/>
    </location>
</feature>
<feature type="region of interest" description="Disordered" evidence="12">
    <location>
        <begin position="1696"/>
        <end position="1755"/>
    </location>
</feature>
<evidence type="ECO:0000256" key="8">
    <source>
        <dbReference type="ARBA" id="ARBA00022840"/>
    </source>
</evidence>
<dbReference type="Pfam" id="PF00385">
    <property type="entry name" value="Chromo"/>
    <property type="match status" value="1"/>
</dbReference>
<evidence type="ECO:0000256" key="11">
    <source>
        <dbReference type="PROSITE-ProRule" id="PRU00035"/>
    </source>
</evidence>
<dbReference type="SMART" id="SM00487">
    <property type="entry name" value="DEXDc"/>
    <property type="match status" value="1"/>
</dbReference>
<dbReference type="GO" id="GO:0008270">
    <property type="term" value="F:zinc ion binding"/>
    <property type="evidence" value="ECO:0007669"/>
    <property type="project" value="UniProtKB-KW"/>
</dbReference>